<dbReference type="HOGENOM" id="CLU_005726_0_1_1"/>
<dbReference type="InterPro" id="IPR036397">
    <property type="entry name" value="RNaseH_sf"/>
</dbReference>
<name>A0A0C9UBJ5_SPHS4</name>
<evidence type="ECO:0008006" key="3">
    <source>
        <dbReference type="Google" id="ProtNLM"/>
    </source>
</evidence>
<dbReference type="AlphaFoldDB" id="A0A0C9UBJ5"/>
<evidence type="ECO:0000313" key="2">
    <source>
        <dbReference type="Proteomes" id="UP000054279"/>
    </source>
</evidence>
<accession>A0A0C9UBJ5</accession>
<dbReference type="Proteomes" id="UP000054279">
    <property type="component" value="Unassembled WGS sequence"/>
</dbReference>
<sequence>MRNGVLPNGESQSLYYSDDHPTMPGYFKGMSRILEEHGFIEEAKLPASCEKFKCKDSKASCCCRQVLYNQPDFVGQKSALVELIEAHGHLVIFYPKFHCELNFIEQCWGAAKYDYRRLPLTQNEAQMDANIRQCLDNVDIVKMRRFANRSARFMDGYQRGLTGSQASWANKKYHGHRVLPESIMNDLEAAKVV</sequence>
<dbReference type="PANTHER" id="PTHR35871:SF1">
    <property type="entry name" value="CXC1-LIKE CYSTEINE CLUSTER ASSOCIATED WITH KDZ TRANSPOSASES DOMAIN-CONTAINING PROTEIN"/>
    <property type="match status" value="1"/>
</dbReference>
<dbReference type="GO" id="GO:0003676">
    <property type="term" value="F:nucleic acid binding"/>
    <property type="evidence" value="ECO:0007669"/>
    <property type="project" value="InterPro"/>
</dbReference>
<proteinExistence type="predicted"/>
<dbReference type="Gene3D" id="3.30.420.10">
    <property type="entry name" value="Ribonuclease H-like superfamily/Ribonuclease H"/>
    <property type="match status" value="1"/>
</dbReference>
<dbReference type="OrthoDB" id="10039611at2759"/>
<dbReference type="EMBL" id="KN837900">
    <property type="protein sequence ID" value="KIJ22871.1"/>
    <property type="molecule type" value="Genomic_DNA"/>
</dbReference>
<gene>
    <name evidence="1" type="ORF">M422DRAFT_196576</name>
</gene>
<keyword evidence="2" id="KW-1185">Reference proteome</keyword>
<evidence type="ECO:0000313" key="1">
    <source>
        <dbReference type="EMBL" id="KIJ22871.1"/>
    </source>
</evidence>
<protein>
    <recommendedName>
        <fullName evidence="3">Tc1-like transposase DDE domain-containing protein</fullName>
    </recommendedName>
</protein>
<organism evidence="1 2">
    <name type="scientific">Sphaerobolus stellatus (strain SS14)</name>
    <dbReference type="NCBI Taxonomy" id="990650"/>
    <lineage>
        <taxon>Eukaryota</taxon>
        <taxon>Fungi</taxon>
        <taxon>Dikarya</taxon>
        <taxon>Basidiomycota</taxon>
        <taxon>Agaricomycotina</taxon>
        <taxon>Agaricomycetes</taxon>
        <taxon>Phallomycetidae</taxon>
        <taxon>Geastrales</taxon>
        <taxon>Sphaerobolaceae</taxon>
        <taxon>Sphaerobolus</taxon>
    </lineage>
</organism>
<reference evidence="1 2" key="1">
    <citation type="submission" date="2014-06" db="EMBL/GenBank/DDBJ databases">
        <title>Evolutionary Origins and Diversification of the Mycorrhizal Mutualists.</title>
        <authorList>
            <consortium name="DOE Joint Genome Institute"/>
            <consortium name="Mycorrhizal Genomics Consortium"/>
            <person name="Kohler A."/>
            <person name="Kuo A."/>
            <person name="Nagy L.G."/>
            <person name="Floudas D."/>
            <person name="Copeland A."/>
            <person name="Barry K.W."/>
            <person name="Cichocki N."/>
            <person name="Veneault-Fourrey C."/>
            <person name="LaButti K."/>
            <person name="Lindquist E.A."/>
            <person name="Lipzen A."/>
            <person name="Lundell T."/>
            <person name="Morin E."/>
            <person name="Murat C."/>
            <person name="Riley R."/>
            <person name="Ohm R."/>
            <person name="Sun H."/>
            <person name="Tunlid A."/>
            <person name="Henrissat B."/>
            <person name="Grigoriev I.V."/>
            <person name="Hibbett D.S."/>
            <person name="Martin F."/>
        </authorList>
    </citation>
    <scope>NUCLEOTIDE SEQUENCE [LARGE SCALE GENOMIC DNA]</scope>
    <source>
        <strain evidence="1 2">SS14</strain>
    </source>
</reference>
<dbReference type="PANTHER" id="PTHR35871">
    <property type="entry name" value="EXPRESSED PROTEIN"/>
    <property type="match status" value="1"/>
</dbReference>